<evidence type="ECO:0000313" key="2">
    <source>
        <dbReference type="EMBL" id="JAD66952.1"/>
    </source>
</evidence>
<reference evidence="2" key="2">
    <citation type="journal article" date="2015" name="Data Brief">
        <title>Shoot transcriptome of the giant reed, Arundo donax.</title>
        <authorList>
            <person name="Barrero R.A."/>
            <person name="Guerrero F.D."/>
            <person name="Moolhuijzen P."/>
            <person name="Goolsby J.A."/>
            <person name="Tidwell J."/>
            <person name="Bellgard S.E."/>
            <person name="Bellgard M.I."/>
        </authorList>
    </citation>
    <scope>NUCLEOTIDE SEQUENCE</scope>
    <source>
        <tissue evidence="2">Shoot tissue taken approximately 20 cm above the soil surface</tissue>
    </source>
</reference>
<name>A0A0A9C617_ARUDO</name>
<sequence length="42" mass="4707">MVSSGLWCTSSISTDRRINDNLYKALSLAIILYCLLISFPNN</sequence>
<organism evidence="2">
    <name type="scientific">Arundo donax</name>
    <name type="common">Giant reed</name>
    <name type="synonym">Donax arundinaceus</name>
    <dbReference type="NCBI Taxonomy" id="35708"/>
    <lineage>
        <taxon>Eukaryota</taxon>
        <taxon>Viridiplantae</taxon>
        <taxon>Streptophyta</taxon>
        <taxon>Embryophyta</taxon>
        <taxon>Tracheophyta</taxon>
        <taxon>Spermatophyta</taxon>
        <taxon>Magnoliopsida</taxon>
        <taxon>Liliopsida</taxon>
        <taxon>Poales</taxon>
        <taxon>Poaceae</taxon>
        <taxon>PACMAD clade</taxon>
        <taxon>Arundinoideae</taxon>
        <taxon>Arundineae</taxon>
        <taxon>Arundo</taxon>
    </lineage>
</organism>
<reference evidence="2" key="1">
    <citation type="submission" date="2014-09" db="EMBL/GenBank/DDBJ databases">
        <authorList>
            <person name="Magalhaes I.L.F."/>
            <person name="Oliveira U."/>
            <person name="Santos F.R."/>
            <person name="Vidigal T.H.D.A."/>
            <person name="Brescovit A.D."/>
            <person name="Santos A.J."/>
        </authorList>
    </citation>
    <scope>NUCLEOTIDE SEQUENCE</scope>
    <source>
        <tissue evidence="2">Shoot tissue taken approximately 20 cm above the soil surface</tissue>
    </source>
</reference>
<evidence type="ECO:0000256" key="1">
    <source>
        <dbReference type="SAM" id="Phobius"/>
    </source>
</evidence>
<protein>
    <submittedName>
        <fullName evidence="2">Uncharacterized protein</fullName>
    </submittedName>
</protein>
<dbReference type="AlphaFoldDB" id="A0A0A9C617"/>
<keyword evidence="1" id="KW-0472">Membrane</keyword>
<proteinExistence type="predicted"/>
<feature type="transmembrane region" description="Helical" evidence="1">
    <location>
        <begin position="21"/>
        <end position="39"/>
    </location>
</feature>
<dbReference type="EMBL" id="GBRH01230943">
    <property type="protein sequence ID" value="JAD66952.1"/>
    <property type="molecule type" value="Transcribed_RNA"/>
</dbReference>
<keyword evidence="1" id="KW-1133">Transmembrane helix</keyword>
<keyword evidence="1" id="KW-0812">Transmembrane</keyword>
<accession>A0A0A9C617</accession>